<organism evidence="1 2">
    <name type="scientific">Asaccharospora irregularis DSM 2635</name>
    <dbReference type="NCBI Taxonomy" id="1121321"/>
    <lineage>
        <taxon>Bacteria</taxon>
        <taxon>Bacillati</taxon>
        <taxon>Bacillota</taxon>
        <taxon>Clostridia</taxon>
        <taxon>Peptostreptococcales</taxon>
        <taxon>Peptostreptococcaceae</taxon>
        <taxon>Asaccharospora</taxon>
    </lineage>
</organism>
<keyword evidence="2" id="KW-1185">Reference proteome</keyword>
<name>A0A1M5R5X5_9FIRM</name>
<proteinExistence type="predicted"/>
<dbReference type="EMBL" id="FQWX01000027">
    <property type="protein sequence ID" value="SHH21389.1"/>
    <property type="molecule type" value="Genomic_DNA"/>
</dbReference>
<dbReference type="AlphaFoldDB" id="A0A1M5R5X5"/>
<accession>A0A1M5R5X5</accession>
<evidence type="ECO:0000313" key="1">
    <source>
        <dbReference type="EMBL" id="SHH21389.1"/>
    </source>
</evidence>
<dbReference type="Proteomes" id="UP000243255">
    <property type="component" value="Unassembled WGS sequence"/>
</dbReference>
<protein>
    <submittedName>
        <fullName evidence="1">Uncharacterized protein</fullName>
    </submittedName>
</protein>
<dbReference type="STRING" id="1121321.SAMN04488530_1279"/>
<evidence type="ECO:0000313" key="2">
    <source>
        <dbReference type="Proteomes" id="UP000243255"/>
    </source>
</evidence>
<sequence length="31" mass="3464">MKMFNASILDLSIDKNVHETACASIIKKTIQ</sequence>
<gene>
    <name evidence="1" type="ORF">SAMN04488530_1279</name>
</gene>
<reference evidence="2" key="1">
    <citation type="submission" date="2016-11" db="EMBL/GenBank/DDBJ databases">
        <authorList>
            <person name="Varghese N."/>
            <person name="Submissions S."/>
        </authorList>
    </citation>
    <scope>NUCLEOTIDE SEQUENCE [LARGE SCALE GENOMIC DNA]</scope>
    <source>
        <strain evidence="2">DSM 2635</strain>
    </source>
</reference>